<dbReference type="RefSeq" id="WP_154545692.1">
    <property type="nucleotide sequence ID" value="NZ_VUMY01000015.1"/>
</dbReference>
<keyword evidence="2 9" id="KW-0963">Cytoplasm</keyword>
<dbReference type="InterPro" id="IPR027417">
    <property type="entry name" value="P-loop_NTPase"/>
</dbReference>
<dbReference type="SUPFAM" id="SSF47364">
    <property type="entry name" value="Domain of the SRP/SRP receptor G-proteins"/>
    <property type="match status" value="1"/>
</dbReference>
<feature type="compositionally biased region" description="Acidic residues" evidence="10">
    <location>
        <begin position="238"/>
        <end position="355"/>
    </location>
</feature>
<evidence type="ECO:0000256" key="6">
    <source>
        <dbReference type="ARBA" id="ARBA00023136"/>
    </source>
</evidence>
<dbReference type="Pfam" id="PF00448">
    <property type="entry name" value="SRP54"/>
    <property type="match status" value="1"/>
</dbReference>
<dbReference type="AlphaFoldDB" id="A0A7K0K477"/>
<dbReference type="PANTHER" id="PTHR43134">
    <property type="entry name" value="SIGNAL RECOGNITION PARTICLE RECEPTOR SUBUNIT ALPHA"/>
    <property type="match status" value="1"/>
</dbReference>
<dbReference type="EC" id="3.6.5.4" evidence="9"/>
<dbReference type="EMBL" id="VUMY01000015">
    <property type="protein sequence ID" value="MST50239.1"/>
    <property type="molecule type" value="Genomic_DNA"/>
</dbReference>
<name>A0A7K0K477_9ACTO</name>
<feature type="binding site" evidence="9">
    <location>
        <begin position="620"/>
        <end position="623"/>
    </location>
    <ligand>
        <name>GTP</name>
        <dbReference type="ChEBI" id="CHEBI:37565"/>
    </ligand>
</feature>
<evidence type="ECO:0000256" key="3">
    <source>
        <dbReference type="ARBA" id="ARBA00022741"/>
    </source>
</evidence>
<dbReference type="FunFam" id="3.40.50.300:FF:000053">
    <property type="entry name" value="Signal recognition particle receptor FtsY"/>
    <property type="match status" value="1"/>
</dbReference>
<dbReference type="Pfam" id="PF02881">
    <property type="entry name" value="SRP54_N"/>
    <property type="match status" value="1"/>
</dbReference>
<dbReference type="InterPro" id="IPR013822">
    <property type="entry name" value="Signal_recog_particl_SRP54_hlx"/>
</dbReference>
<dbReference type="GO" id="GO:0005047">
    <property type="term" value="F:signal recognition particle binding"/>
    <property type="evidence" value="ECO:0007669"/>
    <property type="project" value="TreeGrafter"/>
</dbReference>
<evidence type="ECO:0000313" key="14">
    <source>
        <dbReference type="Proteomes" id="UP000442535"/>
    </source>
</evidence>
<evidence type="ECO:0000256" key="4">
    <source>
        <dbReference type="ARBA" id="ARBA00022801"/>
    </source>
</evidence>
<dbReference type="GO" id="GO:0006614">
    <property type="term" value="P:SRP-dependent cotranslational protein targeting to membrane"/>
    <property type="evidence" value="ECO:0007669"/>
    <property type="project" value="InterPro"/>
</dbReference>
<dbReference type="SMART" id="SM00962">
    <property type="entry name" value="SRP54"/>
    <property type="match status" value="1"/>
</dbReference>
<keyword evidence="11" id="KW-1133">Transmembrane helix</keyword>
<dbReference type="PROSITE" id="PS00300">
    <property type="entry name" value="SRP54"/>
    <property type="match status" value="1"/>
</dbReference>
<dbReference type="NCBIfam" id="TIGR00064">
    <property type="entry name" value="ftsY"/>
    <property type="match status" value="1"/>
</dbReference>
<keyword evidence="3 9" id="KW-0547">Nucleotide-binding</keyword>
<proteinExistence type="inferred from homology"/>
<keyword evidence="6 9" id="KW-0472">Membrane</keyword>
<protein>
    <recommendedName>
        <fullName evidence="9">Signal recognition particle receptor FtsY</fullName>
        <shortName evidence="9">SRP receptor</shortName>
        <ecNumber evidence="9">3.6.5.4</ecNumber>
    </recommendedName>
</protein>
<gene>
    <name evidence="9 13" type="primary">ftsY</name>
    <name evidence="13" type="ORF">FYJ63_08360</name>
</gene>
<keyword evidence="1 9" id="KW-1003">Cell membrane</keyword>
<dbReference type="SUPFAM" id="SSF52540">
    <property type="entry name" value="P-loop containing nucleoside triphosphate hydrolases"/>
    <property type="match status" value="1"/>
</dbReference>
<keyword evidence="4 9" id="KW-0378">Hydrolase</keyword>
<dbReference type="InterPro" id="IPR042101">
    <property type="entry name" value="SRP54_N_sf"/>
</dbReference>
<evidence type="ECO:0000256" key="7">
    <source>
        <dbReference type="ARBA" id="ARBA00023170"/>
    </source>
</evidence>
<dbReference type="Gene3D" id="3.40.50.300">
    <property type="entry name" value="P-loop containing nucleotide triphosphate hydrolases"/>
    <property type="match status" value="1"/>
</dbReference>
<organism evidence="13 14">
    <name type="scientific">Mobiluncus porci</name>
    <dbReference type="NCBI Taxonomy" id="2652278"/>
    <lineage>
        <taxon>Bacteria</taxon>
        <taxon>Bacillati</taxon>
        <taxon>Actinomycetota</taxon>
        <taxon>Actinomycetes</taxon>
        <taxon>Actinomycetales</taxon>
        <taxon>Actinomycetaceae</taxon>
        <taxon>Mobiluncus</taxon>
    </lineage>
</organism>
<comment type="similarity">
    <text evidence="9">Belongs to the GTP-binding SRP family. FtsY subfamily.</text>
</comment>
<keyword evidence="11" id="KW-0812">Transmembrane</keyword>
<accession>A0A7K0K477</accession>
<comment type="subcellular location">
    <subcellularLocation>
        <location evidence="9">Cell membrane</location>
        <topology evidence="9">Peripheral membrane protein</topology>
        <orientation evidence="9">Cytoplasmic side</orientation>
    </subcellularLocation>
    <subcellularLocation>
        <location evidence="9">Cytoplasm</location>
    </subcellularLocation>
</comment>
<dbReference type="GO" id="GO:0003924">
    <property type="term" value="F:GTPase activity"/>
    <property type="evidence" value="ECO:0007669"/>
    <property type="project" value="UniProtKB-UniRule"/>
</dbReference>
<comment type="caution">
    <text evidence="13">The sequence shown here is derived from an EMBL/GenBank/DDBJ whole genome shotgun (WGS) entry which is preliminary data.</text>
</comment>
<dbReference type="CDD" id="cd17874">
    <property type="entry name" value="FtsY"/>
    <property type="match status" value="1"/>
</dbReference>
<dbReference type="InterPro" id="IPR036225">
    <property type="entry name" value="SRP/SRP_N"/>
</dbReference>
<feature type="domain" description="SRP54-type proteins GTP-binding" evidence="12">
    <location>
        <begin position="641"/>
        <end position="654"/>
    </location>
</feature>
<dbReference type="Proteomes" id="UP000442535">
    <property type="component" value="Unassembled WGS sequence"/>
</dbReference>
<feature type="binding site" evidence="9">
    <location>
        <begin position="558"/>
        <end position="562"/>
    </location>
    <ligand>
        <name>GTP</name>
        <dbReference type="ChEBI" id="CHEBI:37565"/>
    </ligand>
</feature>
<dbReference type="GO" id="GO:0005737">
    <property type="term" value="C:cytoplasm"/>
    <property type="evidence" value="ECO:0007669"/>
    <property type="project" value="UniProtKB-SubCell"/>
</dbReference>
<evidence type="ECO:0000256" key="1">
    <source>
        <dbReference type="ARBA" id="ARBA00022475"/>
    </source>
</evidence>
<evidence type="ECO:0000313" key="13">
    <source>
        <dbReference type="EMBL" id="MST50239.1"/>
    </source>
</evidence>
<keyword evidence="14" id="KW-1185">Reference proteome</keyword>
<reference evidence="13 14" key="1">
    <citation type="submission" date="2019-08" db="EMBL/GenBank/DDBJ databases">
        <title>In-depth cultivation of the pig gut microbiome towards novel bacterial diversity and tailored functional studies.</title>
        <authorList>
            <person name="Wylensek D."/>
            <person name="Hitch T.C.A."/>
            <person name="Clavel T."/>
        </authorList>
    </citation>
    <scope>NUCLEOTIDE SEQUENCE [LARGE SCALE GENOMIC DNA]</scope>
    <source>
        <strain evidence="13 14">RF-GAM-744-WT-7</strain>
    </source>
</reference>
<dbReference type="PANTHER" id="PTHR43134:SF1">
    <property type="entry name" value="SIGNAL RECOGNITION PARTICLE RECEPTOR SUBUNIT ALPHA"/>
    <property type="match status" value="1"/>
</dbReference>
<sequence length="669" mass="72121">MGITSAIVTNIEGIGGYTDPLIFAIPIAIVVIVIVIVVSASKIDSQQRRIRNEDRLLDTLERIRQENALPAATEELVGSEAKELPADDQSAALGRMLGDSVPFSNNPMGLVASSPEKVPVSGEGFVGVNKEETPAEAFAEREEAFFEDIDDDDFEEEDDEPQKPVGAYCDPDGLCFFPLPGQTLGEARYIAQAKRDGTYEEGVTEAEATEKFGEGTPGAAEVEALLREYNEGEREEPSFDEPEADEAAADEEFLAEGESEEPQEDTEVDEASLESEETEESEPAEETEDVAVTEESLVETETESEESEEAADGEESLEETSEDQADLDESEEEELVEADETEETEAAEDIEETEEIEKPESKTSRLRRLKERLAGKGKFGRAILGVLSHADLEETDWEAIEDELLAADFGVEATTEIIDKLKTKQKVAGTKNAKEVRRMAKRMIGDFLDRHADREIHLEVPEDTEGSTAGILMVGVNGGGKTTTVGKLARLLVAEHKSVVLGAADTFRAAAGEQLETWGKRVGVPVIRSEKDKADPASVAFDAAKEAREMGADVVLIDTAGRLQNKSGLMDELGKIKRVAEKQVPITEVLLVIDATTGQNALSQAKIFTEAVGVTGIVLTKLDGSAKGGVIVPLQRELGIPVKLVGLGEGPDDLAPFVPADFADALLDA</sequence>
<dbReference type="GO" id="GO:0005886">
    <property type="term" value="C:plasma membrane"/>
    <property type="evidence" value="ECO:0007669"/>
    <property type="project" value="UniProtKB-SubCell"/>
</dbReference>
<evidence type="ECO:0000256" key="11">
    <source>
        <dbReference type="SAM" id="Phobius"/>
    </source>
</evidence>
<feature type="compositionally biased region" description="Basic and acidic residues" evidence="10">
    <location>
        <begin position="227"/>
        <end position="237"/>
    </location>
</feature>
<dbReference type="SMART" id="SM00382">
    <property type="entry name" value="AAA"/>
    <property type="match status" value="1"/>
</dbReference>
<comment type="subunit">
    <text evidence="9">Part of the signal recognition particle protein translocation system, which is composed of SRP and FtsY.</text>
</comment>
<dbReference type="Gene3D" id="1.20.120.140">
    <property type="entry name" value="Signal recognition particle SRP54, nucleotide-binding domain"/>
    <property type="match status" value="1"/>
</dbReference>
<dbReference type="GO" id="GO:0005525">
    <property type="term" value="F:GTP binding"/>
    <property type="evidence" value="ECO:0007669"/>
    <property type="project" value="UniProtKB-UniRule"/>
</dbReference>
<feature type="binding site" evidence="9">
    <location>
        <begin position="475"/>
        <end position="482"/>
    </location>
    <ligand>
        <name>GTP</name>
        <dbReference type="ChEBI" id="CHEBI:37565"/>
    </ligand>
</feature>
<dbReference type="HAMAP" id="MF_00920">
    <property type="entry name" value="FtsY"/>
    <property type="match status" value="1"/>
</dbReference>
<comment type="function">
    <text evidence="9">Involved in targeting and insertion of nascent membrane proteins into the cytoplasmic membrane. Acts as a receptor for the complex formed by the signal recognition particle (SRP) and the ribosome-nascent chain (RNC).</text>
</comment>
<keyword evidence="5 9" id="KW-0342">GTP-binding</keyword>
<feature type="transmembrane region" description="Helical" evidence="11">
    <location>
        <begin position="20"/>
        <end position="41"/>
    </location>
</feature>
<keyword evidence="7 9" id="KW-0675">Receptor</keyword>
<evidence type="ECO:0000256" key="10">
    <source>
        <dbReference type="SAM" id="MobiDB-lite"/>
    </source>
</evidence>
<feature type="region of interest" description="Disordered" evidence="10">
    <location>
        <begin position="227"/>
        <end position="365"/>
    </location>
</feature>
<dbReference type="SMART" id="SM00963">
    <property type="entry name" value="SRP54_N"/>
    <property type="match status" value="1"/>
</dbReference>
<dbReference type="InterPro" id="IPR003593">
    <property type="entry name" value="AAA+_ATPase"/>
</dbReference>
<evidence type="ECO:0000259" key="12">
    <source>
        <dbReference type="PROSITE" id="PS00300"/>
    </source>
</evidence>
<evidence type="ECO:0000256" key="2">
    <source>
        <dbReference type="ARBA" id="ARBA00022490"/>
    </source>
</evidence>
<dbReference type="InterPro" id="IPR000897">
    <property type="entry name" value="SRP54_GTPase_dom"/>
</dbReference>
<evidence type="ECO:0000256" key="5">
    <source>
        <dbReference type="ARBA" id="ARBA00023134"/>
    </source>
</evidence>
<comment type="catalytic activity">
    <reaction evidence="8 9">
        <text>GTP + H2O = GDP + phosphate + H(+)</text>
        <dbReference type="Rhea" id="RHEA:19669"/>
        <dbReference type="ChEBI" id="CHEBI:15377"/>
        <dbReference type="ChEBI" id="CHEBI:15378"/>
        <dbReference type="ChEBI" id="CHEBI:37565"/>
        <dbReference type="ChEBI" id="CHEBI:43474"/>
        <dbReference type="ChEBI" id="CHEBI:58189"/>
        <dbReference type="EC" id="3.6.5.4"/>
    </reaction>
</comment>
<evidence type="ECO:0000256" key="8">
    <source>
        <dbReference type="ARBA" id="ARBA00048027"/>
    </source>
</evidence>
<dbReference type="InterPro" id="IPR004390">
    <property type="entry name" value="SR_rcpt_FtsY"/>
</dbReference>
<evidence type="ECO:0000256" key="9">
    <source>
        <dbReference type="HAMAP-Rule" id="MF_00920"/>
    </source>
</evidence>